<dbReference type="EMBL" id="LMCB01000161">
    <property type="protein sequence ID" value="KZL04616.1"/>
    <property type="molecule type" value="Genomic_DNA"/>
</dbReference>
<dbReference type="PANTHER" id="PTHR35369:SF2">
    <property type="entry name" value="BLR3025 PROTEIN"/>
    <property type="match status" value="1"/>
</dbReference>
<dbReference type="OrthoDB" id="9788640at2"/>
<evidence type="ECO:0000256" key="3">
    <source>
        <dbReference type="ARBA" id="ARBA00011245"/>
    </source>
</evidence>
<keyword evidence="11" id="KW-1185">Reference proteome</keyword>
<dbReference type="SUPFAM" id="SSF56672">
    <property type="entry name" value="DNA/RNA polymerases"/>
    <property type="match status" value="1"/>
</dbReference>
<dbReference type="PATRIC" id="fig|989403.3.peg.5140"/>
<proteinExistence type="inferred from homology"/>
<evidence type="ECO:0000313" key="10">
    <source>
        <dbReference type="EMBL" id="KZL04616.1"/>
    </source>
</evidence>
<comment type="subunit">
    <text evidence="3">Monomer.</text>
</comment>
<feature type="domain" description="UmuC" evidence="8">
    <location>
        <begin position="24"/>
        <end position="151"/>
    </location>
</feature>
<feature type="domain" description="DNA polymerase Y-family little finger" evidence="9">
    <location>
        <begin position="240"/>
        <end position="336"/>
    </location>
</feature>
<evidence type="ECO:0000259" key="8">
    <source>
        <dbReference type="Pfam" id="PF00817"/>
    </source>
</evidence>
<evidence type="ECO:0000256" key="2">
    <source>
        <dbReference type="ARBA" id="ARBA00010945"/>
    </source>
</evidence>
<dbReference type="GO" id="GO:0003684">
    <property type="term" value="F:damaged DNA binding"/>
    <property type="evidence" value="ECO:0007669"/>
    <property type="project" value="InterPro"/>
</dbReference>
<dbReference type="CDD" id="cd03468">
    <property type="entry name" value="PolY_like"/>
    <property type="match status" value="1"/>
</dbReference>
<dbReference type="Pfam" id="PF11799">
    <property type="entry name" value="IMS_C"/>
    <property type="match status" value="1"/>
</dbReference>
<protein>
    <recommendedName>
        <fullName evidence="4">DNA-directed DNA polymerase</fullName>
        <ecNumber evidence="4">2.7.7.7</ecNumber>
    </recommendedName>
</protein>
<evidence type="ECO:0000256" key="1">
    <source>
        <dbReference type="ARBA" id="ARBA00001946"/>
    </source>
</evidence>
<organism evidence="10 11">
    <name type="scientific">Pseudovibrio axinellae</name>
    <dbReference type="NCBI Taxonomy" id="989403"/>
    <lineage>
        <taxon>Bacteria</taxon>
        <taxon>Pseudomonadati</taxon>
        <taxon>Pseudomonadota</taxon>
        <taxon>Alphaproteobacteria</taxon>
        <taxon>Hyphomicrobiales</taxon>
        <taxon>Stappiaceae</taxon>
        <taxon>Pseudovibrio</taxon>
    </lineage>
</organism>
<dbReference type="GO" id="GO:0006281">
    <property type="term" value="P:DNA repair"/>
    <property type="evidence" value="ECO:0007669"/>
    <property type="project" value="InterPro"/>
</dbReference>
<dbReference type="InterPro" id="IPR001126">
    <property type="entry name" value="UmuC"/>
</dbReference>
<gene>
    <name evidence="10" type="primary">dinB_2</name>
    <name evidence="10" type="ORF">PsAD2_04700</name>
</gene>
<keyword evidence="10" id="KW-0548">Nucleotidyltransferase</keyword>
<reference evidence="10 11" key="1">
    <citation type="journal article" date="2016" name="Front. Microbiol.">
        <title>Comparative Genomic Analysis Reveals a Diverse Repertoire of Genes Involved in Prokaryote-Eukaryote Interactions within the Pseudovibrio Genus.</title>
        <authorList>
            <person name="Romano S."/>
            <person name="Fernandez-Guerra A."/>
            <person name="Reen F.J."/>
            <person name="Glockner F.O."/>
            <person name="Crowley S.P."/>
            <person name="O'Sullivan O."/>
            <person name="Cotter P.D."/>
            <person name="Adams C."/>
            <person name="Dobson A.D."/>
            <person name="O'Gara F."/>
        </authorList>
    </citation>
    <scope>NUCLEOTIDE SEQUENCE [LARGE SCALE GENOMIC DNA]</scope>
    <source>
        <strain evidence="10 11">Ad2</strain>
    </source>
</reference>
<comment type="similarity">
    <text evidence="2">Belongs to the DNA polymerase type-Y family.</text>
</comment>
<dbReference type="AlphaFoldDB" id="A0A165SXI4"/>
<dbReference type="InterPro" id="IPR043128">
    <property type="entry name" value="Rev_trsase/Diguanyl_cyclase"/>
</dbReference>
<dbReference type="RefSeq" id="WP_068011277.1">
    <property type="nucleotide sequence ID" value="NZ_FOFM01000004.1"/>
</dbReference>
<keyword evidence="5" id="KW-0227">DNA damage</keyword>
<comment type="caution">
    <text evidence="10">The sequence shown here is derived from an EMBL/GenBank/DDBJ whole genome shotgun (WGS) entry which is preliminary data.</text>
</comment>
<dbReference type="Pfam" id="PF00817">
    <property type="entry name" value="IMS"/>
    <property type="match status" value="1"/>
</dbReference>
<keyword evidence="10" id="KW-0808">Transferase</keyword>
<dbReference type="InterPro" id="IPR050356">
    <property type="entry name" value="SulA_CellDiv_inhibitor"/>
</dbReference>
<dbReference type="InterPro" id="IPR043502">
    <property type="entry name" value="DNA/RNA_pol_sf"/>
</dbReference>
<dbReference type="PANTHER" id="PTHR35369">
    <property type="entry name" value="BLR3025 PROTEIN-RELATED"/>
    <property type="match status" value="1"/>
</dbReference>
<sequence>MQRRIVSLWFPRLASDRILRAQPTEAPFAVTHHEKNSERLYCVNSFARQQGLVEGMGLCDAKVLCPELRTQAADLLADQRFLQMLLRWSNRYCPWVGADGADGLMLDVTGSTHLFGGEAEMLFDLHERLAQFGLTVFSGLAATKGAAWAVSHYSKGVVAEGGLKAALSSMPVQALRLDEATCITLQRLGLRSIGDVLATPRATLGRRFGLELLRHVDQAFGDQAEQINPQAPEVYYAVRLTFPDPIGFFDDVMAGLKRLLEHLCLKLKKHEQGMRSLRLTCQRVDQVSAQAELRLARPMHDSARILPLFERSVGEIDAGYGIDQLRLEAFDLEPLPLQQVEVSTTPKPSGDALNDLITRLGSRIGLDKIVRFLPADSHVPERSFVVAPAAYCEAEGEWREGLVRPLRLFAPEPVLGKDKMPPKTFCWRGMRLALGRATGPERIAPEWWLDDPNWRSGLRDYWRVETRQGRRLWMFFTPQSPAWFVQGEFA</sequence>
<comment type="cofactor">
    <cofactor evidence="1">
        <name>Mg(2+)</name>
        <dbReference type="ChEBI" id="CHEBI:18420"/>
    </cofactor>
</comment>
<evidence type="ECO:0000259" key="9">
    <source>
        <dbReference type="Pfam" id="PF11799"/>
    </source>
</evidence>
<dbReference type="GO" id="GO:0003887">
    <property type="term" value="F:DNA-directed DNA polymerase activity"/>
    <property type="evidence" value="ECO:0007669"/>
    <property type="project" value="UniProtKB-EC"/>
</dbReference>
<dbReference type="Gene3D" id="3.40.1170.60">
    <property type="match status" value="1"/>
</dbReference>
<name>A0A165SXI4_9HYPH</name>
<dbReference type="STRING" id="989403.SAMN05421798_1049"/>
<dbReference type="Gene3D" id="3.30.70.270">
    <property type="match status" value="1"/>
</dbReference>
<accession>A0A165SXI4</accession>
<evidence type="ECO:0000256" key="7">
    <source>
        <dbReference type="ARBA" id="ARBA00049244"/>
    </source>
</evidence>
<dbReference type="Proteomes" id="UP000076577">
    <property type="component" value="Unassembled WGS sequence"/>
</dbReference>
<evidence type="ECO:0000256" key="6">
    <source>
        <dbReference type="ARBA" id="ARBA00025589"/>
    </source>
</evidence>
<dbReference type="InterPro" id="IPR017961">
    <property type="entry name" value="DNA_pol_Y-fam_little_finger"/>
</dbReference>
<comment type="function">
    <text evidence="6">Poorly processive, error-prone DNA polymerase involved in untargeted mutagenesis. Copies undamaged DNA at stalled replication forks, which arise in vivo from mismatched or misaligned primer ends. These misaligned primers can be extended by PolIV. Exhibits no 3'-5' exonuclease (proofreading) activity. May be involved in translesional synthesis, in conjunction with the beta clamp from PolIII.</text>
</comment>
<evidence type="ECO:0000313" key="11">
    <source>
        <dbReference type="Proteomes" id="UP000076577"/>
    </source>
</evidence>
<dbReference type="EC" id="2.7.7.7" evidence="4"/>
<comment type="catalytic activity">
    <reaction evidence="7">
        <text>DNA(n) + a 2'-deoxyribonucleoside 5'-triphosphate = DNA(n+1) + diphosphate</text>
        <dbReference type="Rhea" id="RHEA:22508"/>
        <dbReference type="Rhea" id="RHEA-COMP:17339"/>
        <dbReference type="Rhea" id="RHEA-COMP:17340"/>
        <dbReference type="ChEBI" id="CHEBI:33019"/>
        <dbReference type="ChEBI" id="CHEBI:61560"/>
        <dbReference type="ChEBI" id="CHEBI:173112"/>
        <dbReference type="EC" id="2.7.7.7"/>
    </reaction>
</comment>
<evidence type="ECO:0000256" key="4">
    <source>
        <dbReference type="ARBA" id="ARBA00012417"/>
    </source>
</evidence>
<evidence type="ECO:0000256" key="5">
    <source>
        <dbReference type="ARBA" id="ARBA00022763"/>
    </source>
</evidence>